<dbReference type="Gene3D" id="3.90.640.20">
    <property type="entry name" value="Heat-shock cognate protein, ATPase"/>
    <property type="match status" value="1"/>
</dbReference>
<protein>
    <submittedName>
        <fullName evidence="3">DUF3298/DUF4163 domain-containing protein</fullName>
    </submittedName>
</protein>
<feature type="domain" description="Deacetylase PdaC" evidence="2">
    <location>
        <begin position="25"/>
        <end position="120"/>
    </location>
</feature>
<dbReference type="Proteomes" id="UP000287969">
    <property type="component" value="Chromosome"/>
</dbReference>
<dbReference type="RefSeq" id="WP_083381875.1">
    <property type="nucleotide sequence ID" value="NZ_CP035282.1"/>
</dbReference>
<reference evidence="4" key="1">
    <citation type="submission" date="2019-01" db="EMBL/GenBank/DDBJ databases">
        <title>Draft genomes of a novel of Sporanaerobacter strains.</title>
        <authorList>
            <person name="Ma S."/>
        </authorList>
    </citation>
    <scope>NUCLEOTIDE SEQUENCE [LARGE SCALE GENOMIC DNA]</scope>
    <source>
        <strain evidence="4">NJN-17</strain>
    </source>
</reference>
<gene>
    <name evidence="3" type="ORF">EQM13_05245</name>
</gene>
<organism evidence="3 4">
    <name type="scientific">Acidilutibacter cellobiosedens</name>
    <dbReference type="NCBI Taxonomy" id="2507161"/>
    <lineage>
        <taxon>Bacteria</taxon>
        <taxon>Bacillati</taxon>
        <taxon>Bacillota</taxon>
        <taxon>Tissierellia</taxon>
        <taxon>Tissierellales</taxon>
        <taxon>Acidilutibacteraceae</taxon>
        <taxon>Acidilutibacter</taxon>
    </lineage>
</organism>
<name>A0A410QAM8_9FIRM</name>
<proteinExistence type="predicted"/>
<dbReference type="Gene3D" id="3.30.565.40">
    <property type="entry name" value="Fervidobacterium nodosum Rt17-B1 like"/>
    <property type="match status" value="1"/>
</dbReference>
<evidence type="ECO:0000259" key="1">
    <source>
        <dbReference type="Pfam" id="PF11738"/>
    </source>
</evidence>
<accession>A0A410QAM8</accession>
<feature type="domain" description="DUF3298" evidence="1">
    <location>
        <begin position="140"/>
        <end position="218"/>
    </location>
</feature>
<dbReference type="InterPro" id="IPR021729">
    <property type="entry name" value="DUF3298"/>
</dbReference>
<sequence length="226" mass="26667">MSKNSYKANITMKEINKTFKHDDVKVMTLNIKYPKVSIEHNSYSEHLINNQITMNVNGYVKYTDYLHEQAIKTYIDSQTDGFPFHPYEAYMKYNIAYNENCFLSVYIDKYEFTGGAHGSTVRSSDTWELSSGTNIPLYTFFKRGTDYERLLTEEIIKQAEYNMKQNPGIYFDDYKNLILKNFNQQNFYLTPQGLVIYYQQYDIAPYSTGIVEFTIPYKTIGWYPKC</sequence>
<evidence type="ECO:0000259" key="2">
    <source>
        <dbReference type="Pfam" id="PF13739"/>
    </source>
</evidence>
<dbReference type="InterPro" id="IPR037126">
    <property type="entry name" value="PdaC/RsiV-like_sf"/>
</dbReference>
<dbReference type="Pfam" id="PF13739">
    <property type="entry name" value="PdaC"/>
    <property type="match status" value="1"/>
</dbReference>
<dbReference type="KEGG" id="spoa:EQM13_05245"/>
<dbReference type="EMBL" id="CP035282">
    <property type="protein sequence ID" value="QAT61030.1"/>
    <property type="molecule type" value="Genomic_DNA"/>
</dbReference>
<evidence type="ECO:0000313" key="4">
    <source>
        <dbReference type="Proteomes" id="UP000287969"/>
    </source>
</evidence>
<evidence type="ECO:0000313" key="3">
    <source>
        <dbReference type="EMBL" id="QAT61030.1"/>
    </source>
</evidence>
<dbReference type="InterPro" id="IPR025303">
    <property type="entry name" value="PdaC"/>
</dbReference>
<dbReference type="AlphaFoldDB" id="A0A410QAM8"/>
<dbReference type="Pfam" id="PF11738">
    <property type="entry name" value="DUF3298"/>
    <property type="match status" value="1"/>
</dbReference>
<dbReference type="OrthoDB" id="210273at2"/>
<keyword evidence="4" id="KW-1185">Reference proteome</keyword>